<evidence type="ECO:0000256" key="10">
    <source>
        <dbReference type="ARBA" id="ARBA00031975"/>
    </source>
</evidence>
<evidence type="ECO:0000313" key="17">
    <source>
        <dbReference type="Proteomes" id="UP000249633"/>
    </source>
</evidence>
<dbReference type="Proteomes" id="UP000249633">
    <property type="component" value="Unassembled WGS sequence"/>
</dbReference>
<dbReference type="NCBIfam" id="TIGR00005">
    <property type="entry name" value="rluA_subfam"/>
    <property type="match status" value="1"/>
</dbReference>
<comment type="function">
    <text evidence="2">Responsible for synthesis of pseudouridine from uracil at positions 955, 2504 and 2580 in 23S ribosomal RNA.</text>
</comment>
<dbReference type="InterPro" id="IPR050188">
    <property type="entry name" value="RluA_PseudoU_synthase"/>
</dbReference>
<dbReference type="AlphaFoldDB" id="A0A2W5DHG8"/>
<evidence type="ECO:0000256" key="14">
    <source>
        <dbReference type="SAM" id="MobiDB-lite"/>
    </source>
</evidence>
<feature type="region of interest" description="Disordered" evidence="14">
    <location>
        <begin position="83"/>
        <end position="107"/>
    </location>
</feature>
<dbReference type="Gene3D" id="3.30.2350.10">
    <property type="entry name" value="Pseudouridine synthase"/>
    <property type="match status" value="1"/>
</dbReference>
<dbReference type="EMBL" id="QFOD01000027">
    <property type="protein sequence ID" value="PZP27800.1"/>
    <property type="molecule type" value="Genomic_DNA"/>
</dbReference>
<dbReference type="PROSITE" id="PS01129">
    <property type="entry name" value="PSI_RLU"/>
    <property type="match status" value="1"/>
</dbReference>
<feature type="active site" evidence="12">
    <location>
        <position position="244"/>
    </location>
</feature>
<organism evidence="16 17">
    <name type="scientific">Roseateles depolymerans</name>
    <dbReference type="NCBI Taxonomy" id="76731"/>
    <lineage>
        <taxon>Bacteria</taxon>
        <taxon>Pseudomonadati</taxon>
        <taxon>Pseudomonadota</taxon>
        <taxon>Betaproteobacteria</taxon>
        <taxon>Burkholderiales</taxon>
        <taxon>Sphaerotilaceae</taxon>
        <taxon>Roseateles</taxon>
    </lineage>
</organism>
<dbReference type="SUPFAM" id="SSF55174">
    <property type="entry name" value="Alpha-L RNA-binding motif"/>
    <property type="match status" value="1"/>
</dbReference>
<name>A0A2W5DHG8_9BURK</name>
<keyword evidence="8" id="KW-0413">Isomerase</keyword>
<dbReference type="EC" id="5.4.99.24" evidence="4"/>
<protein>
    <recommendedName>
        <fullName evidence="5">Ribosomal large subunit pseudouridine synthase C</fullName>
        <ecNumber evidence="4">5.4.99.24</ecNumber>
    </recommendedName>
    <alternativeName>
        <fullName evidence="9">23S rRNA pseudouridine(955/2504/2580) synthase</fullName>
    </alternativeName>
    <alternativeName>
        <fullName evidence="10">rRNA pseudouridylate synthase C</fullName>
    </alternativeName>
    <alternativeName>
        <fullName evidence="11">rRNA-uridine isomerase C</fullName>
    </alternativeName>
</protein>
<dbReference type="InterPro" id="IPR006225">
    <property type="entry name" value="PsdUridine_synth_RluC/D"/>
</dbReference>
<dbReference type="SMART" id="SM00363">
    <property type="entry name" value="S4"/>
    <property type="match status" value="1"/>
</dbReference>
<evidence type="ECO:0000256" key="12">
    <source>
        <dbReference type="PIRSR" id="PIRSR606225-1"/>
    </source>
</evidence>
<evidence type="ECO:0000256" key="11">
    <source>
        <dbReference type="ARBA" id="ARBA00033053"/>
    </source>
</evidence>
<evidence type="ECO:0000256" key="9">
    <source>
        <dbReference type="ARBA" id="ARBA00030705"/>
    </source>
</evidence>
<evidence type="ECO:0000256" key="8">
    <source>
        <dbReference type="ARBA" id="ARBA00023235"/>
    </source>
</evidence>
<evidence type="ECO:0000256" key="5">
    <source>
        <dbReference type="ARBA" id="ARBA00017128"/>
    </source>
</evidence>
<evidence type="ECO:0000256" key="1">
    <source>
        <dbReference type="ARBA" id="ARBA00000381"/>
    </source>
</evidence>
<accession>A0A2W5DHG8</accession>
<dbReference type="InterPro" id="IPR036986">
    <property type="entry name" value="S4_RNA-bd_sf"/>
</dbReference>
<evidence type="ECO:0000313" key="16">
    <source>
        <dbReference type="EMBL" id="PZP27800.1"/>
    </source>
</evidence>
<comment type="caution">
    <text evidence="16">The sequence shown here is derived from an EMBL/GenBank/DDBJ whole genome shotgun (WGS) entry which is preliminary data.</text>
</comment>
<evidence type="ECO:0000256" key="13">
    <source>
        <dbReference type="PROSITE-ProRule" id="PRU00182"/>
    </source>
</evidence>
<sequence length="423" mass="46115">MTGRPGSSCLLLCRHRSLAAASLGEAACRLPGRCIASVWRGSPAITPQPSFSLLAGVFVDARLKSEKSNTYGSNVVKRIIGAVTRPPGTAKPRPSSPRSVTPPPAVAPAVAPSVRRVVVDEGSAGQRLDNFLLRELKGVPKTHVYRVIRAGEVRVNKGRAQADTRLELGDEVRIPPVRLPQKAEAPAAPAREFPIVFEDEHLLVIDKPAGVAVHGGSGVSYGVIEALRRARPEAKFLELVHRLDKETSGLLLIAKKRSALTALQDQFRDRETGKTYAALVWGDWPDKLKVIDVPLVKFVGSDGERWVRPGTPDEPEAKRSISLAKVVRRLGGCTLLDVTIKTGRTHQIRVHLQQAGHAIVGDPKYGDFDKNRELARGALKFDRMFLHARRLRFTHPASGAELELTAPLPAECEKLMTAWTPQT</sequence>
<dbReference type="CDD" id="cd00165">
    <property type="entry name" value="S4"/>
    <property type="match status" value="1"/>
</dbReference>
<dbReference type="Pfam" id="PF01479">
    <property type="entry name" value="S4"/>
    <property type="match status" value="1"/>
</dbReference>
<dbReference type="GO" id="GO:0000455">
    <property type="term" value="P:enzyme-directed rRNA pseudouridine synthesis"/>
    <property type="evidence" value="ECO:0007669"/>
    <property type="project" value="UniProtKB-ARBA"/>
</dbReference>
<evidence type="ECO:0000256" key="4">
    <source>
        <dbReference type="ARBA" id="ARBA00012785"/>
    </source>
</evidence>
<keyword evidence="7 13" id="KW-0694">RNA-binding</keyword>
<dbReference type="GO" id="GO:0160141">
    <property type="term" value="F:23S rRNA pseudouridine(955/2504/2580) synthase activity"/>
    <property type="evidence" value="ECO:0007669"/>
    <property type="project" value="UniProtKB-EC"/>
</dbReference>
<dbReference type="InterPro" id="IPR006145">
    <property type="entry name" value="PsdUridine_synth_RsuA/RluA"/>
</dbReference>
<dbReference type="PANTHER" id="PTHR21600:SF92">
    <property type="entry name" value="RIBOSOMAL LARGE SUBUNIT PSEUDOURIDINE SYNTHASE C"/>
    <property type="match status" value="1"/>
</dbReference>
<comment type="similarity">
    <text evidence="3">Belongs to the pseudouridine synthase RluA family.</text>
</comment>
<evidence type="ECO:0000259" key="15">
    <source>
        <dbReference type="SMART" id="SM00363"/>
    </source>
</evidence>
<evidence type="ECO:0000256" key="6">
    <source>
        <dbReference type="ARBA" id="ARBA00022552"/>
    </source>
</evidence>
<evidence type="ECO:0000256" key="3">
    <source>
        <dbReference type="ARBA" id="ARBA00010876"/>
    </source>
</evidence>
<dbReference type="InterPro" id="IPR006224">
    <property type="entry name" value="PsdUridine_synth_RluA-like_CS"/>
</dbReference>
<dbReference type="Pfam" id="PF00849">
    <property type="entry name" value="PseudoU_synth_2"/>
    <property type="match status" value="1"/>
</dbReference>
<proteinExistence type="inferred from homology"/>
<dbReference type="InterPro" id="IPR002942">
    <property type="entry name" value="S4_RNA-bd"/>
</dbReference>
<feature type="domain" description="RNA-binding S4" evidence="15">
    <location>
        <begin position="126"/>
        <end position="184"/>
    </location>
</feature>
<dbReference type="Gene3D" id="3.10.290.10">
    <property type="entry name" value="RNA-binding S4 domain"/>
    <property type="match status" value="1"/>
</dbReference>
<evidence type="ECO:0000256" key="7">
    <source>
        <dbReference type="ARBA" id="ARBA00022884"/>
    </source>
</evidence>
<gene>
    <name evidence="16" type="ORF">DI603_20970</name>
</gene>
<comment type="catalytic activity">
    <reaction evidence="1">
        <text>uridine(955/2504/2580) in 23S rRNA = pseudouridine(955/2504/2580) in 23S rRNA</text>
        <dbReference type="Rhea" id="RHEA:42528"/>
        <dbReference type="Rhea" id="RHEA-COMP:10099"/>
        <dbReference type="Rhea" id="RHEA-COMP:10100"/>
        <dbReference type="ChEBI" id="CHEBI:65314"/>
        <dbReference type="ChEBI" id="CHEBI:65315"/>
        <dbReference type="EC" id="5.4.99.24"/>
    </reaction>
</comment>
<evidence type="ECO:0000256" key="2">
    <source>
        <dbReference type="ARBA" id="ARBA00002876"/>
    </source>
</evidence>
<dbReference type="CDD" id="cd02869">
    <property type="entry name" value="PseudoU_synth_RluA_like"/>
    <property type="match status" value="1"/>
</dbReference>
<dbReference type="PROSITE" id="PS50889">
    <property type="entry name" value="S4"/>
    <property type="match status" value="1"/>
</dbReference>
<reference evidence="16 17" key="1">
    <citation type="submission" date="2017-08" db="EMBL/GenBank/DDBJ databases">
        <title>Infants hospitalized years apart are colonized by the same room-sourced microbial strains.</title>
        <authorList>
            <person name="Brooks B."/>
            <person name="Olm M.R."/>
            <person name="Firek B.A."/>
            <person name="Baker R."/>
            <person name="Thomas B.C."/>
            <person name="Morowitz M.J."/>
            <person name="Banfield J.F."/>
        </authorList>
    </citation>
    <scope>NUCLEOTIDE SEQUENCE [LARGE SCALE GENOMIC DNA]</scope>
    <source>
        <strain evidence="16">S2_012_000_R2_81</strain>
    </source>
</reference>
<dbReference type="InterPro" id="IPR020103">
    <property type="entry name" value="PsdUridine_synth_cat_dom_sf"/>
</dbReference>
<dbReference type="PANTHER" id="PTHR21600">
    <property type="entry name" value="MITOCHONDRIAL RNA PSEUDOURIDINE SYNTHASE"/>
    <property type="match status" value="1"/>
</dbReference>
<dbReference type="SUPFAM" id="SSF55120">
    <property type="entry name" value="Pseudouridine synthase"/>
    <property type="match status" value="1"/>
</dbReference>
<dbReference type="GO" id="GO:0003723">
    <property type="term" value="F:RNA binding"/>
    <property type="evidence" value="ECO:0007669"/>
    <property type="project" value="UniProtKB-KW"/>
</dbReference>
<keyword evidence="6" id="KW-0698">rRNA processing</keyword>